<evidence type="ECO:0000313" key="1">
    <source>
        <dbReference type="EMBL" id="MDQ7250576.1"/>
    </source>
</evidence>
<reference evidence="2" key="1">
    <citation type="submission" date="2023-08" db="EMBL/GenBank/DDBJ databases">
        <title>Rhodospirillaceae gen. nov., a novel taxon isolated from the Yangtze River Yuezi River estuary sludge.</title>
        <authorList>
            <person name="Ruan L."/>
        </authorList>
    </citation>
    <scope>NUCLEOTIDE SEQUENCE [LARGE SCALE GENOMIC DNA]</scope>
    <source>
        <strain evidence="2">R-7</strain>
    </source>
</reference>
<name>A0ABU0YS99_9PROT</name>
<dbReference type="InterPro" id="IPR006059">
    <property type="entry name" value="SBP"/>
</dbReference>
<dbReference type="PIRSF" id="PIRSF029172">
    <property type="entry name" value="UCP029172_ABC_sbc_YnjB"/>
    <property type="match status" value="1"/>
</dbReference>
<keyword evidence="2" id="KW-1185">Reference proteome</keyword>
<dbReference type="SUPFAM" id="SSF53850">
    <property type="entry name" value="Periplasmic binding protein-like II"/>
    <property type="match status" value="1"/>
</dbReference>
<organism evidence="1 2">
    <name type="scientific">Dongia sedimenti</name>
    <dbReference type="NCBI Taxonomy" id="3064282"/>
    <lineage>
        <taxon>Bacteria</taxon>
        <taxon>Pseudomonadati</taxon>
        <taxon>Pseudomonadota</taxon>
        <taxon>Alphaproteobacteria</taxon>
        <taxon>Rhodospirillales</taxon>
        <taxon>Dongiaceae</taxon>
        <taxon>Dongia</taxon>
    </lineage>
</organism>
<dbReference type="EMBL" id="JAUYVI010000007">
    <property type="protein sequence ID" value="MDQ7250576.1"/>
    <property type="molecule type" value="Genomic_DNA"/>
</dbReference>
<gene>
    <name evidence="1" type="ORF">Q8A70_23005</name>
</gene>
<dbReference type="InterPro" id="IPR027020">
    <property type="entry name" value="YnjB"/>
</dbReference>
<dbReference type="PANTHER" id="PTHR42779:SF1">
    <property type="entry name" value="PROTEIN YNJB"/>
    <property type="match status" value="1"/>
</dbReference>
<accession>A0ABU0YS99</accession>
<dbReference type="Pfam" id="PF13416">
    <property type="entry name" value="SBP_bac_8"/>
    <property type="match status" value="1"/>
</dbReference>
<dbReference type="PANTHER" id="PTHR42779">
    <property type="entry name" value="PROTEIN YNJB"/>
    <property type="match status" value="1"/>
</dbReference>
<dbReference type="Proteomes" id="UP001230156">
    <property type="component" value="Unassembled WGS sequence"/>
</dbReference>
<comment type="caution">
    <text evidence="1">The sequence shown here is derived from an EMBL/GenBank/DDBJ whole genome shotgun (WGS) entry which is preliminary data.</text>
</comment>
<proteinExistence type="predicted"/>
<sequence length="406" mass="44285">MPFLTRRAILQSMLAATGLGGGARSVRADPVPSGFEAALRQAAGQTVYFNAWGGDQKINDYILWAAGALKRRHGVLLKLVKLTDTAEAVSHVLAEQTAGRQDGGSVDLVWINGENFAAMKSAGLLFGPFTQMLPNFRLLDPARNPTLLVDFTIPTEGFESPWGMAQFTFFYDSARIPAPPRSMPTLLVWAEQNPGRFTYPAPPDFIGTTFLKQALHELTPDPAVLRRPSDPAQFATVAAPLWAYLDRLHPALWRAGRTFPESTTAQRQLLNDGEVDLYMAFNPADASSAIAQQLLPDTVRAFVPEAGSIANTHFLAIPFNANAKAGALVAANFLLSPEAQARKQDPAIWGDPTVLALDRLAPEERADFDRLAQGIATPRDLGRTLPEPHPSWVAALERGWTERYAH</sequence>
<dbReference type="Gene3D" id="3.40.190.10">
    <property type="entry name" value="Periplasmic binding protein-like II"/>
    <property type="match status" value="2"/>
</dbReference>
<protein>
    <submittedName>
        <fullName evidence="1">ABC transporter substrate-binding protein</fullName>
    </submittedName>
</protein>
<dbReference type="RefSeq" id="WP_379960022.1">
    <property type="nucleotide sequence ID" value="NZ_JAUYVI010000007.1"/>
</dbReference>
<dbReference type="NCBIfam" id="NF008633">
    <property type="entry name" value="PRK11622.1"/>
    <property type="match status" value="1"/>
</dbReference>
<evidence type="ECO:0000313" key="2">
    <source>
        <dbReference type="Proteomes" id="UP001230156"/>
    </source>
</evidence>